<reference evidence="3" key="2">
    <citation type="submission" date="2019-01" db="EMBL/GenBank/DDBJ databases">
        <title>Genome sequence of Desulfonema ishimotonii strain Tokyo 01.</title>
        <authorList>
            <person name="Fukui M."/>
        </authorList>
    </citation>
    <scope>NUCLEOTIDE SEQUENCE [LARGE SCALE GENOMIC DNA]</scope>
    <source>
        <strain evidence="3">Tokyo 01</strain>
    </source>
</reference>
<proteinExistence type="predicted"/>
<reference evidence="3" key="1">
    <citation type="submission" date="2017-11" db="EMBL/GenBank/DDBJ databases">
        <authorList>
            <person name="Watanabe M."/>
            <person name="Kojima H."/>
        </authorList>
    </citation>
    <scope>NUCLEOTIDE SEQUENCE [LARGE SCALE GENOMIC DNA]</scope>
    <source>
        <strain evidence="3">Tokyo 01</strain>
    </source>
</reference>
<dbReference type="Proteomes" id="UP000288096">
    <property type="component" value="Unassembled WGS sequence"/>
</dbReference>
<dbReference type="InterPro" id="IPR046482">
    <property type="entry name" value="DUF6575"/>
</dbReference>
<feature type="domain" description="DUF6575" evidence="1">
    <location>
        <begin position="18"/>
        <end position="117"/>
    </location>
</feature>
<protein>
    <recommendedName>
        <fullName evidence="1">DUF6575 domain-containing protein</fullName>
    </recommendedName>
</protein>
<accession>A0A401FXW6</accession>
<evidence type="ECO:0000313" key="3">
    <source>
        <dbReference type="Proteomes" id="UP000288096"/>
    </source>
</evidence>
<dbReference type="AlphaFoldDB" id="A0A401FXW6"/>
<dbReference type="EMBL" id="BEXT01000001">
    <property type="protein sequence ID" value="GBC61773.1"/>
    <property type="molecule type" value="Genomic_DNA"/>
</dbReference>
<name>A0A401FXW6_9BACT</name>
<dbReference type="Pfam" id="PF20215">
    <property type="entry name" value="DUF6575"/>
    <property type="match status" value="1"/>
</dbReference>
<sequence length="334" mass="39872">MKKLKGTKLEKFVLKSQLIKVADLIYFDGPLLSHFKNKNSENYLYYWCDADNLNRWLIFRVSSQDLTLYLNKEITLYELIINPIDGFLYSVDIDENMEYRNIFMVQPDDLPESYIPEIDSYYEFEILHKENQDKNYRILINNDWKLDDLYSFPRNYSQVYLFIYSLQNLLKKNIDFEKLKNSFQAHPWKGGYSALNFYDSLNYIHRPEISSIQYASPGWIELKLFIPSAISIRKIITSFLDNSDALIEMYNRTIKELRLRRLTKIDARNAYLTPENALFIKETIKKFSQLMDFQYTEQLDNLTENPLISLKILLSFYRRVKNLSVYSIEGKASY</sequence>
<gene>
    <name evidence="2" type="ORF">DENIS_2735</name>
</gene>
<evidence type="ECO:0000313" key="2">
    <source>
        <dbReference type="EMBL" id="GBC61773.1"/>
    </source>
</evidence>
<comment type="caution">
    <text evidence="2">The sequence shown here is derived from an EMBL/GenBank/DDBJ whole genome shotgun (WGS) entry which is preliminary data.</text>
</comment>
<evidence type="ECO:0000259" key="1">
    <source>
        <dbReference type="Pfam" id="PF20215"/>
    </source>
</evidence>
<keyword evidence="3" id="KW-1185">Reference proteome</keyword>
<organism evidence="2 3">
    <name type="scientific">Desulfonema ishimotonii</name>
    <dbReference type="NCBI Taxonomy" id="45657"/>
    <lineage>
        <taxon>Bacteria</taxon>
        <taxon>Pseudomonadati</taxon>
        <taxon>Thermodesulfobacteriota</taxon>
        <taxon>Desulfobacteria</taxon>
        <taxon>Desulfobacterales</taxon>
        <taxon>Desulfococcaceae</taxon>
        <taxon>Desulfonema</taxon>
    </lineage>
</organism>